<keyword evidence="4" id="KW-0663">Pyridoxal phosphate</keyword>
<evidence type="ECO:0000259" key="6">
    <source>
        <dbReference type="Pfam" id="PF01276"/>
    </source>
</evidence>
<evidence type="ECO:0000259" key="7">
    <source>
        <dbReference type="Pfam" id="PF03711"/>
    </source>
</evidence>
<dbReference type="InterPro" id="IPR015421">
    <property type="entry name" value="PyrdxlP-dep_Trfase_major"/>
</dbReference>
<organism evidence="8 9">
    <name type="scientific">Sinomonas terricola</name>
    <dbReference type="NCBI Taxonomy" id="3110330"/>
    <lineage>
        <taxon>Bacteria</taxon>
        <taxon>Bacillati</taxon>
        <taxon>Actinomycetota</taxon>
        <taxon>Actinomycetes</taxon>
        <taxon>Micrococcales</taxon>
        <taxon>Micrococcaceae</taxon>
        <taxon>Sinomonas</taxon>
    </lineage>
</organism>
<protein>
    <submittedName>
        <fullName evidence="8">Ornithine decarboxylase</fullName>
    </submittedName>
</protein>
<dbReference type="Pfam" id="PF03711">
    <property type="entry name" value="OKR_DC_1_C"/>
    <property type="match status" value="1"/>
</dbReference>
<keyword evidence="3" id="KW-0210">Decarboxylase</keyword>
<name>A0ABU5T9X1_9MICC</name>
<dbReference type="InterPro" id="IPR008286">
    <property type="entry name" value="Prn/Lys/Arg_de-COase_C"/>
</dbReference>
<evidence type="ECO:0000313" key="8">
    <source>
        <dbReference type="EMBL" id="MEA5456445.1"/>
    </source>
</evidence>
<dbReference type="SUPFAM" id="SSF53383">
    <property type="entry name" value="PLP-dependent transferases"/>
    <property type="match status" value="1"/>
</dbReference>
<dbReference type="Proteomes" id="UP001304769">
    <property type="component" value="Unassembled WGS sequence"/>
</dbReference>
<dbReference type="PANTHER" id="PTHR43277:SF4">
    <property type="entry name" value="ARGININE DECARBOXYLASE"/>
    <property type="match status" value="1"/>
</dbReference>
<evidence type="ECO:0000256" key="2">
    <source>
        <dbReference type="ARBA" id="ARBA00010671"/>
    </source>
</evidence>
<reference evidence="8 9" key="1">
    <citation type="submission" date="2023-12" db="EMBL/GenBank/DDBJ databases">
        <title>Sinomonas terricola sp. nov, isolated from litchi orchard soil in Guangdong, PR China.</title>
        <authorList>
            <person name="Jiaxin W."/>
            <person name="Yang Z."/>
            <person name="Honghui Z."/>
        </authorList>
    </citation>
    <scope>NUCLEOTIDE SEQUENCE [LARGE SCALE GENOMIC DNA]</scope>
    <source>
        <strain evidence="8 9">JGH33</strain>
    </source>
</reference>
<dbReference type="InterPro" id="IPR052357">
    <property type="entry name" value="Orn_Lys_Arg_decarboxylase-I"/>
</dbReference>
<comment type="cofactor">
    <cofactor evidence="1">
        <name>pyridoxal 5'-phosphate</name>
        <dbReference type="ChEBI" id="CHEBI:597326"/>
    </cofactor>
</comment>
<comment type="caution">
    <text evidence="8">The sequence shown here is derived from an EMBL/GenBank/DDBJ whole genome shotgun (WGS) entry which is preliminary data.</text>
</comment>
<keyword evidence="5" id="KW-0456">Lyase</keyword>
<dbReference type="InterPro" id="IPR015424">
    <property type="entry name" value="PyrdxlP-dep_Trfase"/>
</dbReference>
<dbReference type="InterPro" id="IPR000310">
    <property type="entry name" value="Orn/Lys/Arg_deCO2ase_major_dom"/>
</dbReference>
<evidence type="ECO:0000256" key="1">
    <source>
        <dbReference type="ARBA" id="ARBA00001933"/>
    </source>
</evidence>
<gene>
    <name evidence="8" type="ORF">SPF06_17070</name>
</gene>
<feature type="domain" description="Orn/Lys/Arg decarboxylase C-terminal" evidence="7">
    <location>
        <begin position="407"/>
        <end position="464"/>
    </location>
</feature>
<dbReference type="InterPro" id="IPR036633">
    <property type="entry name" value="Prn/Lys/Arg_de-COase_C_sf"/>
</dbReference>
<dbReference type="EMBL" id="JAYGGQ010000014">
    <property type="protein sequence ID" value="MEA5456445.1"/>
    <property type="molecule type" value="Genomic_DNA"/>
</dbReference>
<evidence type="ECO:0000256" key="4">
    <source>
        <dbReference type="ARBA" id="ARBA00022898"/>
    </source>
</evidence>
<feature type="domain" description="Orn/Lys/Arg decarboxylases family 1 pyridoxal-P attachment site" evidence="6">
    <location>
        <begin position="8"/>
        <end position="304"/>
    </location>
</feature>
<comment type="similarity">
    <text evidence="2">Belongs to the Orn/Lys/Arg decarboxylase class-I family.</text>
</comment>
<evidence type="ECO:0000313" key="9">
    <source>
        <dbReference type="Proteomes" id="UP001304769"/>
    </source>
</evidence>
<dbReference type="Pfam" id="PF01276">
    <property type="entry name" value="OKR_DC_1"/>
    <property type="match status" value="1"/>
</dbReference>
<sequence length="493" mass="52427">MTDQRDAPLLEALDEYRKADRYGFTPPGHRSGRGVDDRTLSIIGAAAFRSDLLVTGGLDDRKSSRGVLRRAEDLMAEAVGAERAFFSTCGSSLSVKAAMLAVAGGKGQILVARDAHKSVVAGLVFAGLMPRWIPPTWDRERHLAHPPSATAVAEGFARYPRAAGCLIVSPTPYGTCADIAGIAAVCHRAGRPLIVDEAWGAHFPFHRDLPEWAMSAGADLCVVSVHKMGAGFEQGSVFHLQGDLVDTHKFAACTDLLGTTSPNALILAAIDGWRRNMVQDGERVLGEALRLAGAVRREIDALPGVHVLDDELVAGGSAHGLDRLQILADIAELGVSGYDAGDWLRAHEGIDLGLFDHDHLLASLSLADDRTTTGRLLASLSRLVAAAPELPRPRPIEFPDPAELVLEPAMPPREAFFADAELVDADDAVGRIAAEQLTPYPPGIPVVVPGENITKPVVAYLRSGVDAGMVVPDATDGSLERIRVVAHTRLPFA</sequence>
<dbReference type="Gene3D" id="3.90.100.10">
    <property type="entry name" value="Orn/Lys/Arg decarboxylase, C-terminal domain"/>
    <property type="match status" value="1"/>
</dbReference>
<dbReference type="Gene3D" id="3.40.640.10">
    <property type="entry name" value="Type I PLP-dependent aspartate aminotransferase-like (Major domain)"/>
    <property type="match status" value="1"/>
</dbReference>
<evidence type="ECO:0000256" key="3">
    <source>
        <dbReference type="ARBA" id="ARBA00022793"/>
    </source>
</evidence>
<dbReference type="PANTHER" id="PTHR43277">
    <property type="entry name" value="ARGININE DECARBOXYLASE"/>
    <property type="match status" value="1"/>
</dbReference>
<proteinExistence type="inferred from homology"/>
<dbReference type="RefSeq" id="WP_323280335.1">
    <property type="nucleotide sequence ID" value="NZ_JAYGGQ010000014.1"/>
</dbReference>
<keyword evidence="9" id="KW-1185">Reference proteome</keyword>
<accession>A0ABU5T9X1</accession>
<evidence type="ECO:0000256" key="5">
    <source>
        <dbReference type="ARBA" id="ARBA00023239"/>
    </source>
</evidence>
<dbReference type="SUPFAM" id="SSF55904">
    <property type="entry name" value="Ornithine decarboxylase C-terminal domain"/>
    <property type="match status" value="1"/>
</dbReference>